<dbReference type="InterPro" id="IPR024936">
    <property type="entry name" value="Cyclophilin-type_PPIase"/>
</dbReference>
<dbReference type="AlphaFoldDB" id="A0A316UVV7"/>
<dbReference type="GO" id="GO:0006457">
    <property type="term" value="P:protein folding"/>
    <property type="evidence" value="ECO:0007669"/>
    <property type="project" value="InterPro"/>
</dbReference>
<name>A0A316UVV7_9BASI</name>
<dbReference type="CDD" id="cd01928">
    <property type="entry name" value="Cyclophilin_PPIL3_like"/>
    <property type="match status" value="1"/>
</dbReference>
<dbReference type="PANTHER" id="PTHR45625">
    <property type="entry name" value="PEPTIDYL-PROLYL CIS-TRANS ISOMERASE-RELATED"/>
    <property type="match status" value="1"/>
</dbReference>
<dbReference type="PANTHER" id="PTHR45625:SF2">
    <property type="entry name" value="PEPTIDYL-PROLYL CIS-TRANS ISOMERASE-LIKE 3"/>
    <property type="match status" value="1"/>
</dbReference>
<comment type="similarity">
    <text evidence="4">Belongs to the cyclophilin-type PPIase family. PPIL3 subfamily.</text>
</comment>
<proteinExistence type="inferred from homology"/>
<keyword evidence="2 5" id="KW-0697">Rotamase</keyword>
<accession>A0A316UVV7</accession>
<feature type="domain" description="PPIase cyclophilin-type" evidence="6">
    <location>
        <begin position="6"/>
        <end position="143"/>
    </location>
</feature>
<dbReference type="EMBL" id="KZ819664">
    <property type="protein sequence ID" value="PWN29134.1"/>
    <property type="molecule type" value="Genomic_DNA"/>
</dbReference>
<dbReference type="PIRSF" id="PIRSF001467">
    <property type="entry name" value="Peptidylpro_ismrse"/>
    <property type="match status" value="1"/>
</dbReference>
<gene>
    <name evidence="7" type="ORF">BDZ90DRAFT_231132</name>
</gene>
<dbReference type="GO" id="GO:0003755">
    <property type="term" value="F:peptidyl-prolyl cis-trans isomerase activity"/>
    <property type="evidence" value="ECO:0007669"/>
    <property type="project" value="UniProtKB-UniRule"/>
</dbReference>
<organism evidence="7 8">
    <name type="scientific">Jaminaea rosea</name>
    <dbReference type="NCBI Taxonomy" id="1569628"/>
    <lineage>
        <taxon>Eukaryota</taxon>
        <taxon>Fungi</taxon>
        <taxon>Dikarya</taxon>
        <taxon>Basidiomycota</taxon>
        <taxon>Ustilaginomycotina</taxon>
        <taxon>Exobasidiomycetes</taxon>
        <taxon>Microstromatales</taxon>
        <taxon>Microstromatales incertae sedis</taxon>
        <taxon>Jaminaea</taxon>
    </lineage>
</organism>
<dbReference type="SUPFAM" id="SSF50891">
    <property type="entry name" value="Cyclophilin-like"/>
    <property type="match status" value="1"/>
</dbReference>
<dbReference type="GeneID" id="37027555"/>
<dbReference type="OrthoDB" id="271386at2759"/>
<evidence type="ECO:0000256" key="1">
    <source>
        <dbReference type="ARBA" id="ARBA00000971"/>
    </source>
</evidence>
<evidence type="ECO:0000259" key="6">
    <source>
        <dbReference type="PROSITE" id="PS50072"/>
    </source>
</evidence>
<dbReference type="STRING" id="1569628.A0A316UVV7"/>
<protein>
    <recommendedName>
        <fullName evidence="5">Peptidyl-prolyl cis-trans isomerase</fullName>
        <shortName evidence="5">PPIase</shortName>
        <ecNumber evidence="5">5.2.1.8</ecNumber>
    </recommendedName>
</protein>
<evidence type="ECO:0000256" key="2">
    <source>
        <dbReference type="ARBA" id="ARBA00023110"/>
    </source>
</evidence>
<dbReference type="InterPro" id="IPR029000">
    <property type="entry name" value="Cyclophilin-like_dom_sf"/>
</dbReference>
<dbReference type="Proteomes" id="UP000245884">
    <property type="component" value="Unassembled WGS sequence"/>
</dbReference>
<dbReference type="InterPro" id="IPR044666">
    <property type="entry name" value="Cyclophilin_A-like"/>
</dbReference>
<evidence type="ECO:0000313" key="8">
    <source>
        <dbReference type="Proteomes" id="UP000245884"/>
    </source>
</evidence>
<dbReference type="Pfam" id="PF00160">
    <property type="entry name" value="Pro_isomerase"/>
    <property type="match status" value="1"/>
</dbReference>
<keyword evidence="3 5" id="KW-0413">Isomerase</keyword>
<dbReference type="GO" id="GO:0071013">
    <property type="term" value="C:catalytic step 2 spliceosome"/>
    <property type="evidence" value="ECO:0007669"/>
    <property type="project" value="TreeGrafter"/>
</dbReference>
<dbReference type="InterPro" id="IPR002130">
    <property type="entry name" value="Cyclophilin-type_PPIase_dom"/>
</dbReference>
<sequence>MSLTLHTTLGDLKVELYPAQTPKTCENFLGLAASGSYDGTLFHRNLAGFMVQGGDPTNTGKGGTSIYGGAKFNDEIRSSLKFNSRGILAMASSAPNTSQSQFFLTYAPLPHLDGKHTIFGRLIDGDDVLDRMEKLPVDAKGRPDNKGAECRIQSITIHANPIAKAARDEAGGR</sequence>
<dbReference type="Gene3D" id="2.40.100.10">
    <property type="entry name" value="Cyclophilin-like"/>
    <property type="match status" value="1"/>
</dbReference>
<comment type="catalytic activity">
    <reaction evidence="1 5">
        <text>[protein]-peptidylproline (omega=180) = [protein]-peptidylproline (omega=0)</text>
        <dbReference type="Rhea" id="RHEA:16237"/>
        <dbReference type="Rhea" id="RHEA-COMP:10747"/>
        <dbReference type="Rhea" id="RHEA-COMP:10748"/>
        <dbReference type="ChEBI" id="CHEBI:83833"/>
        <dbReference type="ChEBI" id="CHEBI:83834"/>
        <dbReference type="EC" id="5.2.1.8"/>
    </reaction>
</comment>
<evidence type="ECO:0000256" key="4">
    <source>
        <dbReference type="ARBA" id="ARBA00038286"/>
    </source>
</evidence>
<dbReference type="EC" id="5.2.1.8" evidence="5"/>
<dbReference type="InterPro" id="IPR020892">
    <property type="entry name" value="Cyclophilin-type_PPIase_CS"/>
</dbReference>
<dbReference type="RefSeq" id="XP_025363746.1">
    <property type="nucleotide sequence ID" value="XM_025505732.1"/>
</dbReference>
<dbReference type="PROSITE" id="PS00170">
    <property type="entry name" value="CSA_PPIASE_1"/>
    <property type="match status" value="1"/>
</dbReference>
<comment type="function">
    <text evidence="5">PPIases accelerate the folding of proteins. It catalyzes the cis-trans isomerization of proline imidic peptide bonds in oligopeptides.</text>
</comment>
<evidence type="ECO:0000256" key="5">
    <source>
        <dbReference type="RuleBase" id="RU363019"/>
    </source>
</evidence>
<dbReference type="PROSITE" id="PS50072">
    <property type="entry name" value="CSA_PPIASE_2"/>
    <property type="match status" value="1"/>
</dbReference>
<keyword evidence="8" id="KW-1185">Reference proteome</keyword>
<evidence type="ECO:0000256" key="3">
    <source>
        <dbReference type="ARBA" id="ARBA00023235"/>
    </source>
</evidence>
<evidence type="ECO:0000313" key="7">
    <source>
        <dbReference type="EMBL" id="PWN29134.1"/>
    </source>
</evidence>
<reference evidence="7 8" key="1">
    <citation type="journal article" date="2018" name="Mol. Biol. Evol.">
        <title>Broad Genomic Sampling Reveals a Smut Pathogenic Ancestry of the Fungal Clade Ustilaginomycotina.</title>
        <authorList>
            <person name="Kijpornyongpan T."/>
            <person name="Mondo S.J."/>
            <person name="Barry K."/>
            <person name="Sandor L."/>
            <person name="Lee J."/>
            <person name="Lipzen A."/>
            <person name="Pangilinan J."/>
            <person name="LaButti K."/>
            <person name="Hainaut M."/>
            <person name="Henrissat B."/>
            <person name="Grigoriev I.V."/>
            <person name="Spatafora J.W."/>
            <person name="Aime M.C."/>
        </authorList>
    </citation>
    <scope>NUCLEOTIDE SEQUENCE [LARGE SCALE GENOMIC DNA]</scope>
    <source>
        <strain evidence="7 8">MCA 5214</strain>
    </source>
</reference>
<dbReference type="PRINTS" id="PR00153">
    <property type="entry name" value="CSAPPISMRASE"/>
</dbReference>